<evidence type="ECO:0000313" key="9">
    <source>
        <dbReference type="Proteomes" id="UP001214628"/>
    </source>
</evidence>
<evidence type="ECO:0000256" key="2">
    <source>
        <dbReference type="ARBA" id="ARBA00022664"/>
    </source>
</evidence>
<dbReference type="InterPro" id="IPR059164">
    <property type="entry name" value="HAT_PRP39_C"/>
</dbReference>
<dbReference type="Proteomes" id="UP001214628">
    <property type="component" value="Chromosome 2"/>
</dbReference>
<evidence type="ECO:0000256" key="3">
    <source>
        <dbReference type="ARBA" id="ARBA00022737"/>
    </source>
</evidence>
<feature type="compositionally biased region" description="Basic and acidic residues" evidence="6">
    <location>
        <begin position="91"/>
        <end position="122"/>
    </location>
</feature>
<dbReference type="Pfam" id="PF06424">
    <property type="entry name" value="PRP1_N"/>
    <property type="match status" value="1"/>
</dbReference>
<gene>
    <name evidence="8" type="primary">prp1</name>
    <name evidence="8" type="ORF">MPSI1_001965</name>
</gene>
<evidence type="ECO:0000256" key="6">
    <source>
        <dbReference type="SAM" id="MobiDB-lite"/>
    </source>
</evidence>
<proteinExistence type="predicted"/>
<evidence type="ECO:0000259" key="7">
    <source>
        <dbReference type="Pfam" id="PF06424"/>
    </source>
</evidence>
<evidence type="ECO:0000256" key="1">
    <source>
        <dbReference type="ARBA" id="ARBA00004123"/>
    </source>
</evidence>
<dbReference type="Pfam" id="PF23241">
    <property type="entry name" value="HAT_PRP39_C"/>
    <property type="match status" value="1"/>
</dbReference>
<keyword evidence="2" id="KW-0507">mRNA processing</keyword>
<evidence type="ECO:0000256" key="5">
    <source>
        <dbReference type="ARBA" id="ARBA00023242"/>
    </source>
</evidence>
<dbReference type="SMART" id="SM00386">
    <property type="entry name" value="HAT"/>
    <property type="match status" value="10"/>
</dbReference>
<evidence type="ECO:0000313" key="8">
    <source>
        <dbReference type="EMBL" id="WFD43304.1"/>
    </source>
</evidence>
<dbReference type="FunFam" id="1.25.40.10:FF:000256">
    <property type="entry name" value="Probable pre-mRNA splicing factor prp1"/>
    <property type="match status" value="1"/>
</dbReference>
<dbReference type="InterPro" id="IPR011990">
    <property type="entry name" value="TPR-like_helical_dom_sf"/>
</dbReference>
<dbReference type="GO" id="GO:0071013">
    <property type="term" value="C:catalytic step 2 spliceosome"/>
    <property type="evidence" value="ECO:0007669"/>
    <property type="project" value="TreeGrafter"/>
</dbReference>
<dbReference type="Gene3D" id="1.25.40.10">
    <property type="entry name" value="Tetratricopeptide repeat domain"/>
    <property type="match status" value="3"/>
</dbReference>
<name>A0AAF0JEE3_9BASI</name>
<dbReference type="EMBL" id="CP118376">
    <property type="protein sequence ID" value="WFD43304.1"/>
    <property type="molecule type" value="Genomic_DNA"/>
</dbReference>
<sequence>MASGRPNKLAFLSQAAPAGYVAGLGRGASGFTTRSDIGPAREGPSAEAIAAARAKRGEEEEEEEDERFQDPEEEHGLFASAVYERDDEEADRIWESVDRQMDERRRKQREARERAELEDERRKTPKIQAQFADLKRNLTSVSAEEWAALPEPGNLTAKRRKAAAARESRDNRTYALPDSVLVGARDQNQVQNEAADVDMEGTKSSLGGTVSSLTEIGEARNKVFSHQLDQASSSSSIASSGLSSSIDPKGYLTELSGISVKSNVEIGDIKKARSLLDSVIKTNPKHAPGWIAAARLEEVAGKMAVARKVIAQGCEQCPKSEDVWLENARLNTTENAKVILAKAIQHLSQSVNIWLRAEKIENDTESKKRVLRKAIEHVPNSVMLWKRLVNLEESPEDARILLAGAVEAIPLSIELWLTLARLSTPEEAKSVLNKARRTIPTSHEIWVAAARLLEQMGESPDKVDKTIAAAVSSLEKAGAMLSREQWFREAEQAERDGSPLTCAAIVKASIYLDIDVEDRNRVWVEDAQSSLEQNYPETARAIYQCALQEFPDDVSIWQGAVNLERGHGTRESLEQLLEQAVTNCPKAEKLWLVYAEEKARKHDIEGARQVLIRAFDNNLGSEAISLAAAALEAEQGDKQAASMLLERARREVNTVRVWIKSVQFERGEGSIESALTLAQDGLKQFPQAAKLHMMHGQLFESRNTPESLNEARDAYAKGRQNCPESVALWLLSSRLEERMKLSTRARALLEKARRAHDKSDTVWAESVAVELRSGSVAQAKSLLARGLQACPTSGLLWSMSIWQEPKQARKTRAADALRRSGDSSYVICTVARLFWQEGKYTQARSWFDKTIAADRDWGDGWGWWYAFEDEQARNHDGGAKEQLLEKIAIADPRHGEEWQLLRKAPENAKRSAKELLPELASILINKYGSQS</sequence>
<dbReference type="GO" id="GO:0000244">
    <property type="term" value="P:spliceosomal tri-snRNP complex assembly"/>
    <property type="evidence" value="ECO:0007669"/>
    <property type="project" value="TreeGrafter"/>
</dbReference>
<feature type="region of interest" description="Disordered" evidence="6">
    <location>
        <begin position="21"/>
        <end position="123"/>
    </location>
</feature>
<dbReference type="InterPro" id="IPR003107">
    <property type="entry name" value="HAT"/>
</dbReference>
<keyword evidence="5" id="KW-0539">Nucleus</keyword>
<dbReference type="SUPFAM" id="SSF48452">
    <property type="entry name" value="TPR-like"/>
    <property type="match status" value="3"/>
</dbReference>
<feature type="compositionally biased region" description="Low complexity" evidence="6">
    <location>
        <begin position="40"/>
        <end position="52"/>
    </location>
</feature>
<keyword evidence="4" id="KW-0508">mRNA splicing</keyword>
<keyword evidence="3" id="KW-0677">Repeat</keyword>
<dbReference type="InterPro" id="IPR045075">
    <property type="entry name" value="Syf1-like"/>
</dbReference>
<dbReference type="PANTHER" id="PTHR11246:SF1">
    <property type="entry name" value="PRE-MRNA-PROCESSING FACTOR 6"/>
    <property type="match status" value="1"/>
</dbReference>
<organism evidence="8 9">
    <name type="scientific">Malassezia psittaci</name>
    <dbReference type="NCBI Taxonomy" id="1821823"/>
    <lineage>
        <taxon>Eukaryota</taxon>
        <taxon>Fungi</taxon>
        <taxon>Dikarya</taxon>
        <taxon>Basidiomycota</taxon>
        <taxon>Ustilaginomycotina</taxon>
        <taxon>Malasseziomycetes</taxon>
        <taxon>Malasseziales</taxon>
        <taxon>Malasseziaceae</taxon>
        <taxon>Malassezia</taxon>
    </lineage>
</organism>
<dbReference type="InterPro" id="IPR010491">
    <property type="entry name" value="PRP1_N"/>
</dbReference>
<reference evidence="8" key="1">
    <citation type="submission" date="2023-02" db="EMBL/GenBank/DDBJ databases">
        <title>Mating type loci evolution in Malassezia.</title>
        <authorList>
            <person name="Coelho M.A."/>
        </authorList>
    </citation>
    <scope>NUCLEOTIDE SEQUENCE</scope>
    <source>
        <strain evidence="8">CBS 14136</strain>
    </source>
</reference>
<keyword evidence="9" id="KW-1185">Reference proteome</keyword>
<comment type="subcellular location">
    <subcellularLocation>
        <location evidence="1">Nucleus</location>
    </subcellularLocation>
</comment>
<protein>
    <submittedName>
        <fullName evidence="8">U4/U6 x U5 tri-snRNP complex subunit Prp1</fullName>
    </submittedName>
</protein>
<dbReference type="AlphaFoldDB" id="A0AAF0JEE3"/>
<dbReference type="PANTHER" id="PTHR11246">
    <property type="entry name" value="PRE-MRNA SPLICING FACTOR"/>
    <property type="match status" value="1"/>
</dbReference>
<dbReference type="GO" id="GO:0046540">
    <property type="term" value="C:U4/U6 x U5 tri-snRNP complex"/>
    <property type="evidence" value="ECO:0007669"/>
    <property type="project" value="TreeGrafter"/>
</dbReference>
<evidence type="ECO:0000256" key="4">
    <source>
        <dbReference type="ARBA" id="ARBA00023187"/>
    </source>
</evidence>
<dbReference type="FunFam" id="1.25.40.10:FF:000384">
    <property type="entry name" value="Probable pre-mRNA splicing factor prp1"/>
    <property type="match status" value="1"/>
</dbReference>
<accession>A0AAF0JEE3</accession>
<feature type="domain" description="PRP1 splicing factor N-terminal" evidence="7">
    <location>
        <begin position="16"/>
        <end position="158"/>
    </location>
</feature>